<dbReference type="EC" id="3.6.1.55" evidence="12"/>
<dbReference type="InterPro" id="IPR000086">
    <property type="entry name" value="NUDIX_hydrolase_dom"/>
</dbReference>
<evidence type="ECO:0000259" key="17">
    <source>
        <dbReference type="PROSITE" id="PS51462"/>
    </source>
</evidence>
<evidence type="ECO:0000256" key="1">
    <source>
        <dbReference type="ARBA" id="ARBA00001946"/>
    </source>
</evidence>
<evidence type="ECO:0000256" key="8">
    <source>
        <dbReference type="ARBA" id="ARBA00022842"/>
    </source>
</evidence>
<evidence type="ECO:0000256" key="10">
    <source>
        <dbReference type="ARBA" id="ARBA00035861"/>
    </source>
</evidence>
<reference evidence="18 19" key="1">
    <citation type="submission" date="2019-02" db="EMBL/GenBank/DDBJ databases">
        <title>Deep-cultivation of Planctomycetes and their phenomic and genomic characterization uncovers novel biology.</title>
        <authorList>
            <person name="Wiegand S."/>
            <person name="Jogler M."/>
            <person name="Boedeker C."/>
            <person name="Pinto D."/>
            <person name="Vollmers J."/>
            <person name="Rivas-Marin E."/>
            <person name="Kohn T."/>
            <person name="Peeters S.H."/>
            <person name="Heuer A."/>
            <person name="Rast P."/>
            <person name="Oberbeckmann S."/>
            <person name="Bunk B."/>
            <person name="Jeske O."/>
            <person name="Meyerdierks A."/>
            <person name="Storesund J.E."/>
            <person name="Kallscheuer N."/>
            <person name="Luecker S."/>
            <person name="Lage O.M."/>
            <person name="Pohl T."/>
            <person name="Merkel B.J."/>
            <person name="Hornburger P."/>
            <person name="Mueller R.-W."/>
            <person name="Bruemmer F."/>
            <person name="Labrenz M."/>
            <person name="Spormann A.M."/>
            <person name="Op Den Camp H."/>
            <person name="Overmann J."/>
            <person name="Amann R."/>
            <person name="Jetten M.S.M."/>
            <person name="Mascher T."/>
            <person name="Medema M.H."/>
            <person name="Devos D.P."/>
            <person name="Kaster A.-K."/>
            <person name="Ovreas L."/>
            <person name="Rohde M."/>
            <person name="Galperin M.Y."/>
            <person name="Jogler C."/>
        </authorList>
    </citation>
    <scope>NUCLEOTIDE SEQUENCE [LARGE SCALE GENOMIC DNA]</scope>
    <source>
        <strain evidence="18 19">Pan54</strain>
    </source>
</reference>
<comment type="catalytic activity">
    <reaction evidence="10">
        <text>8-oxo-dGTP + H2O = 8-oxo-dGMP + diphosphate + H(+)</text>
        <dbReference type="Rhea" id="RHEA:31575"/>
        <dbReference type="ChEBI" id="CHEBI:15377"/>
        <dbReference type="ChEBI" id="CHEBI:15378"/>
        <dbReference type="ChEBI" id="CHEBI:33019"/>
        <dbReference type="ChEBI" id="CHEBI:63224"/>
        <dbReference type="ChEBI" id="CHEBI:77896"/>
        <dbReference type="EC" id="3.6.1.55"/>
    </reaction>
</comment>
<evidence type="ECO:0000256" key="5">
    <source>
        <dbReference type="ARBA" id="ARBA00022723"/>
    </source>
</evidence>
<dbReference type="AlphaFoldDB" id="A0A5C5XLC5"/>
<dbReference type="GO" id="GO:0035539">
    <property type="term" value="F:8-oxo-7,8-dihydrodeoxyguanosine triphosphate pyrophosphatase activity"/>
    <property type="evidence" value="ECO:0007669"/>
    <property type="project" value="UniProtKB-EC"/>
</dbReference>
<keyword evidence="7 18" id="KW-0378">Hydrolase</keyword>
<sequence length="130" mass="14609">MQIIGISLVEHENCYVVGIRPEGAVLAGFAEFPGGKQLLPESTSETAVRECREETGLQVEALRLLHQEQFTYEHGEVLLDFWQCKLVDGQSPDSLQAPWKWIPRNELDSYSFPPANAVVLEQIRISTPVD</sequence>
<evidence type="ECO:0000256" key="3">
    <source>
        <dbReference type="ARBA" id="ARBA00022457"/>
    </source>
</evidence>
<feature type="domain" description="Nudix hydrolase" evidence="17">
    <location>
        <begin position="1"/>
        <end position="125"/>
    </location>
</feature>
<dbReference type="PANTHER" id="PTHR47707:SF1">
    <property type="entry name" value="NUDIX HYDROLASE FAMILY PROTEIN"/>
    <property type="match status" value="1"/>
</dbReference>
<dbReference type="Gene3D" id="3.90.79.10">
    <property type="entry name" value="Nucleoside Triphosphate Pyrophosphohydrolase"/>
    <property type="match status" value="1"/>
</dbReference>
<organism evidence="18 19">
    <name type="scientific">Rubinisphaera italica</name>
    <dbReference type="NCBI Taxonomy" id="2527969"/>
    <lineage>
        <taxon>Bacteria</taxon>
        <taxon>Pseudomonadati</taxon>
        <taxon>Planctomycetota</taxon>
        <taxon>Planctomycetia</taxon>
        <taxon>Planctomycetales</taxon>
        <taxon>Planctomycetaceae</taxon>
        <taxon>Rubinisphaera</taxon>
    </lineage>
</organism>
<dbReference type="InterPro" id="IPR047127">
    <property type="entry name" value="MutT-like"/>
</dbReference>
<dbReference type="GO" id="GO:0006281">
    <property type="term" value="P:DNA repair"/>
    <property type="evidence" value="ECO:0007669"/>
    <property type="project" value="UniProtKB-KW"/>
</dbReference>
<keyword evidence="4" id="KW-0235">DNA replication</keyword>
<dbReference type="GO" id="GO:0008413">
    <property type="term" value="F:8-oxo-7,8-dihydroguanosine triphosphate pyrophosphatase activity"/>
    <property type="evidence" value="ECO:0007669"/>
    <property type="project" value="TreeGrafter"/>
</dbReference>
<accession>A0A5C5XLC5</accession>
<evidence type="ECO:0000256" key="15">
    <source>
        <dbReference type="ARBA" id="ARBA00041979"/>
    </source>
</evidence>
<dbReference type="PANTHER" id="PTHR47707">
    <property type="entry name" value="8-OXO-DGTP DIPHOSPHATASE"/>
    <property type="match status" value="1"/>
</dbReference>
<keyword evidence="8" id="KW-0460">Magnesium</keyword>
<keyword evidence="6" id="KW-0227">DNA damage</keyword>
<dbReference type="Pfam" id="PF14815">
    <property type="entry name" value="NUDIX_4"/>
    <property type="match status" value="1"/>
</dbReference>
<keyword evidence="3" id="KW-0515">Mutator protein</keyword>
<dbReference type="PROSITE" id="PS51462">
    <property type="entry name" value="NUDIX"/>
    <property type="match status" value="1"/>
</dbReference>
<evidence type="ECO:0000256" key="9">
    <source>
        <dbReference type="ARBA" id="ARBA00023204"/>
    </source>
</evidence>
<comment type="catalytic activity">
    <reaction evidence="11">
        <text>8-oxo-GTP + H2O = 8-oxo-GMP + diphosphate + H(+)</text>
        <dbReference type="Rhea" id="RHEA:67616"/>
        <dbReference type="ChEBI" id="CHEBI:15377"/>
        <dbReference type="ChEBI" id="CHEBI:15378"/>
        <dbReference type="ChEBI" id="CHEBI:33019"/>
        <dbReference type="ChEBI" id="CHEBI:143553"/>
        <dbReference type="ChEBI" id="CHEBI:145694"/>
    </reaction>
</comment>
<dbReference type="OrthoDB" id="9810648at2"/>
<gene>
    <name evidence="18" type="primary">mutT</name>
    <name evidence="18" type="ORF">Pan54_41020</name>
</gene>
<dbReference type="Proteomes" id="UP000316095">
    <property type="component" value="Unassembled WGS sequence"/>
</dbReference>
<comment type="caution">
    <text evidence="18">The sequence shown here is derived from an EMBL/GenBank/DDBJ whole genome shotgun (WGS) entry which is preliminary data.</text>
</comment>
<evidence type="ECO:0000256" key="4">
    <source>
        <dbReference type="ARBA" id="ARBA00022705"/>
    </source>
</evidence>
<dbReference type="GO" id="GO:0006260">
    <property type="term" value="P:DNA replication"/>
    <property type="evidence" value="ECO:0007669"/>
    <property type="project" value="UniProtKB-KW"/>
</dbReference>
<evidence type="ECO:0000313" key="19">
    <source>
        <dbReference type="Proteomes" id="UP000316095"/>
    </source>
</evidence>
<proteinExistence type="inferred from homology"/>
<protein>
    <recommendedName>
        <fullName evidence="13">8-oxo-dGTP diphosphatase</fullName>
        <ecNumber evidence="12">3.6.1.55</ecNumber>
    </recommendedName>
    <alternativeName>
        <fullName evidence="16">7,8-dihydro-8-oxoguanine-triphosphatase</fullName>
    </alternativeName>
    <alternativeName>
        <fullName evidence="15">Mutator protein MutT</fullName>
    </alternativeName>
    <alternativeName>
        <fullName evidence="14">dGTP pyrophosphohydrolase</fullName>
    </alternativeName>
</protein>
<evidence type="ECO:0000256" key="14">
    <source>
        <dbReference type="ARBA" id="ARBA00041592"/>
    </source>
</evidence>
<evidence type="ECO:0000256" key="13">
    <source>
        <dbReference type="ARBA" id="ARBA00040794"/>
    </source>
</evidence>
<evidence type="ECO:0000256" key="12">
    <source>
        <dbReference type="ARBA" id="ARBA00038905"/>
    </source>
</evidence>
<keyword evidence="5" id="KW-0479">Metal-binding</keyword>
<evidence type="ECO:0000256" key="11">
    <source>
        <dbReference type="ARBA" id="ARBA00036904"/>
    </source>
</evidence>
<dbReference type="GO" id="GO:0044715">
    <property type="term" value="F:8-oxo-dGDP phosphatase activity"/>
    <property type="evidence" value="ECO:0007669"/>
    <property type="project" value="TreeGrafter"/>
</dbReference>
<evidence type="ECO:0000256" key="16">
    <source>
        <dbReference type="ARBA" id="ARBA00042798"/>
    </source>
</evidence>
<dbReference type="InterPro" id="IPR029119">
    <property type="entry name" value="MutY_C"/>
</dbReference>
<dbReference type="GO" id="GO:0046872">
    <property type="term" value="F:metal ion binding"/>
    <property type="evidence" value="ECO:0007669"/>
    <property type="project" value="UniProtKB-KW"/>
</dbReference>
<evidence type="ECO:0000313" key="18">
    <source>
        <dbReference type="EMBL" id="TWT63349.1"/>
    </source>
</evidence>
<keyword evidence="9" id="KW-0234">DNA repair</keyword>
<dbReference type="GO" id="GO:0044716">
    <property type="term" value="F:8-oxo-GDP phosphatase activity"/>
    <property type="evidence" value="ECO:0007669"/>
    <property type="project" value="TreeGrafter"/>
</dbReference>
<name>A0A5C5XLC5_9PLAN</name>
<evidence type="ECO:0000256" key="7">
    <source>
        <dbReference type="ARBA" id="ARBA00022801"/>
    </source>
</evidence>
<evidence type="ECO:0000256" key="2">
    <source>
        <dbReference type="ARBA" id="ARBA00005582"/>
    </source>
</evidence>
<dbReference type="EMBL" id="SJPG01000001">
    <property type="protein sequence ID" value="TWT63349.1"/>
    <property type="molecule type" value="Genomic_DNA"/>
</dbReference>
<dbReference type="InterPro" id="IPR015797">
    <property type="entry name" value="NUDIX_hydrolase-like_dom_sf"/>
</dbReference>
<evidence type="ECO:0000256" key="6">
    <source>
        <dbReference type="ARBA" id="ARBA00022763"/>
    </source>
</evidence>
<keyword evidence="19" id="KW-1185">Reference proteome</keyword>
<dbReference type="SUPFAM" id="SSF55811">
    <property type="entry name" value="Nudix"/>
    <property type="match status" value="1"/>
</dbReference>
<comment type="similarity">
    <text evidence="2">Belongs to the Nudix hydrolase family.</text>
</comment>
<comment type="cofactor">
    <cofactor evidence="1">
        <name>Mg(2+)</name>
        <dbReference type="ChEBI" id="CHEBI:18420"/>
    </cofactor>
</comment>